<keyword evidence="3" id="KW-1185">Reference proteome</keyword>
<evidence type="ECO:0000313" key="2">
    <source>
        <dbReference type="EMBL" id="KAJ7759908.1"/>
    </source>
</evidence>
<reference evidence="2" key="1">
    <citation type="submission" date="2023-03" db="EMBL/GenBank/DDBJ databases">
        <title>Massive genome expansion in bonnet fungi (Mycena s.s.) driven by repeated elements and novel gene families across ecological guilds.</title>
        <authorList>
            <consortium name="Lawrence Berkeley National Laboratory"/>
            <person name="Harder C.B."/>
            <person name="Miyauchi S."/>
            <person name="Viragh M."/>
            <person name="Kuo A."/>
            <person name="Thoen E."/>
            <person name="Andreopoulos B."/>
            <person name="Lu D."/>
            <person name="Skrede I."/>
            <person name="Drula E."/>
            <person name="Henrissat B."/>
            <person name="Morin E."/>
            <person name="Kohler A."/>
            <person name="Barry K."/>
            <person name="LaButti K."/>
            <person name="Morin E."/>
            <person name="Salamov A."/>
            <person name="Lipzen A."/>
            <person name="Mereny Z."/>
            <person name="Hegedus B."/>
            <person name="Baldrian P."/>
            <person name="Stursova M."/>
            <person name="Weitz H."/>
            <person name="Taylor A."/>
            <person name="Grigoriev I.V."/>
            <person name="Nagy L.G."/>
            <person name="Martin F."/>
            <person name="Kauserud H."/>
        </authorList>
    </citation>
    <scope>NUCLEOTIDE SEQUENCE</scope>
    <source>
        <strain evidence="2">CBHHK182m</strain>
    </source>
</reference>
<feature type="region of interest" description="Disordered" evidence="1">
    <location>
        <begin position="159"/>
        <end position="192"/>
    </location>
</feature>
<organism evidence="2 3">
    <name type="scientific">Mycena metata</name>
    <dbReference type="NCBI Taxonomy" id="1033252"/>
    <lineage>
        <taxon>Eukaryota</taxon>
        <taxon>Fungi</taxon>
        <taxon>Dikarya</taxon>
        <taxon>Basidiomycota</taxon>
        <taxon>Agaricomycotina</taxon>
        <taxon>Agaricomycetes</taxon>
        <taxon>Agaricomycetidae</taxon>
        <taxon>Agaricales</taxon>
        <taxon>Marasmiineae</taxon>
        <taxon>Mycenaceae</taxon>
        <taxon>Mycena</taxon>
    </lineage>
</organism>
<dbReference type="EMBL" id="JARKIB010000038">
    <property type="protein sequence ID" value="KAJ7759908.1"/>
    <property type="molecule type" value="Genomic_DNA"/>
</dbReference>
<name>A0AAD7J9P9_9AGAR</name>
<sequence>MLILPEKVIKDEFSADNLPPWYCEKTVFSFVGWHLGGGKVTIVGAAERRQGAAQGVAGASVGRQQGRQGASFRVLGQQMFGGAAMFLRDRGGTLYINLILCLLASNLNRILWIGQRFLAYFSRPRELRTIPYLDEHEGNLLAWCLELWKDIPDFGSHDLEPSRKRKKKSAALGGILAGDSEDKKPRRRKTTKYMSNATPREFAEAQGLNMNPPIAEYNREDLELWFKIGRQDIHEGRQHIRDVTLLLPHGGSSRWRGAAKLVPPPHQGAARARQGRHFHRARNEAARSAALCEKKQTQPPSVISGKLMFVFNSQ</sequence>
<dbReference type="AlphaFoldDB" id="A0AAD7J9P9"/>
<evidence type="ECO:0000256" key="1">
    <source>
        <dbReference type="SAM" id="MobiDB-lite"/>
    </source>
</evidence>
<proteinExistence type="predicted"/>
<protein>
    <submittedName>
        <fullName evidence="2">Uncharacterized protein</fullName>
    </submittedName>
</protein>
<comment type="caution">
    <text evidence="2">The sequence shown here is derived from an EMBL/GenBank/DDBJ whole genome shotgun (WGS) entry which is preliminary data.</text>
</comment>
<gene>
    <name evidence="2" type="ORF">B0H16DRAFT_1815091</name>
</gene>
<evidence type="ECO:0000313" key="3">
    <source>
        <dbReference type="Proteomes" id="UP001215598"/>
    </source>
</evidence>
<dbReference type="Proteomes" id="UP001215598">
    <property type="component" value="Unassembled WGS sequence"/>
</dbReference>
<accession>A0AAD7J9P9</accession>